<accession>A0AAD7XAQ1</accession>
<gene>
    <name evidence="4" type="ORF">ONZ51_g3954</name>
</gene>
<dbReference type="InterPro" id="IPR045340">
    <property type="entry name" value="DUF6533"/>
</dbReference>
<evidence type="ECO:0000313" key="5">
    <source>
        <dbReference type="Proteomes" id="UP001215151"/>
    </source>
</evidence>
<comment type="caution">
    <text evidence="4">The sequence shown here is derived from an EMBL/GenBank/DDBJ whole genome shotgun (WGS) entry which is preliminary data.</text>
</comment>
<keyword evidence="2" id="KW-0812">Transmembrane</keyword>
<sequence length="341" mass="37781">MEDPFSEPIETLLNHAAAVRVMALVGFTALLYDHFVTVNLIWGAEKGIVSIIFILNRYCIPIVLALDIYETFGDAASSIILSGKFCKVWTVVQGYVTIVSYISIHAIVAWRLYAIFNGKAWVARLLWIGGFLYFAISAGLTTASLIPTIALQRTSGHIIMPLNVRRCFLQAPSYIWSIWLPSVFFETLLFGLTIKAMVYQGQRHSLTSLSLLLYRDGMLYFVAVTLCSLFSLMVWALAGPDLLGLARYFALAMVNIAGSRLVLNLKSFAASATPDEDLSWDVPTSPGPSDGRSLHRTPVSLRFADIRSSISDEESVAGMGTFDLEMYAIERDCQQLGTRLH</sequence>
<dbReference type="EMBL" id="JAPEVG010000073">
    <property type="protein sequence ID" value="KAJ8487788.1"/>
    <property type="molecule type" value="Genomic_DNA"/>
</dbReference>
<reference evidence="4" key="1">
    <citation type="submission" date="2022-11" db="EMBL/GenBank/DDBJ databases">
        <title>Genome Sequence of Cubamyces cubensis.</title>
        <authorList>
            <person name="Buettner E."/>
        </authorList>
    </citation>
    <scope>NUCLEOTIDE SEQUENCE</scope>
    <source>
        <strain evidence="4">MPL-01</strain>
    </source>
</reference>
<evidence type="ECO:0000259" key="3">
    <source>
        <dbReference type="Pfam" id="PF20151"/>
    </source>
</evidence>
<organism evidence="4 5">
    <name type="scientific">Trametes cubensis</name>
    <dbReference type="NCBI Taxonomy" id="1111947"/>
    <lineage>
        <taxon>Eukaryota</taxon>
        <taxon>Fungi</taxon>
        <taxon>Dikarya</taxon>
        <taxon>Basidiomycota</taxon>
        <taxon>Agaricomycotina</taxon>
        <taxon>Agaricomycetes</taxon>
        <taxon>Polyporales</taxon>
        <taxon>Polyporaceae</taxon>
        <taxon>Trametes</taxon>
    </lineage>
</organism>
<feature type="transmembrane region" description="Helical" evidence="2">
    <location>
        <begin position="12"/>
        <end position="35"/>
    </location>
</feature>
<evidence type="ECO:0000256" key="2">
    <source>
        <dbReference type="SAM" id="Phobius"/>
    </source>
</evidence>
<dbReference type="AlphaFoldDB" id="A0AAD7XAQ1"/>
<feature type="transmembrane region" description="Helical" evidence="2">
    <location>
        <begin position="89"/>
        <end position="113"/>
    </location>
</feature>
<feature type="transmembrane region" description="Helical" evidence="2">
    <location>
        <begin position="219"/>
        <end position="238"/>
    </location>
</feature>
<dbReference type="Pfam" id="PF20151">
    <property type="entry name" value="DUF6533"/>
    <property type="match status" value="1"/>
</dbReference>
<feature type="transmembrane region" description="Helical" evidence="2">
    <location>
        <begin position="244"/>
        <end position="263"/>
    </location>
</feature>
<feature type="domain" description="DUF6533" evidence="3">
    <location>
        <begin position="23"/>
        <end position="62"/>
    </location>
</feature>
<protein>
    <recommendedName>
        <fullName evidence="3">DUF6533 domain-containing protein</fullName>
    </recommendedName>
</protein>
<feature type="region of interest" description="Disordered" evidence="1">
    <location>
        <begin position="275"/>
        <end position="295"/>
    </location>
</feature>
<name>A0AAD7XAQ1_9APHY</name>
<keyword evidence="5" id="KW-1185">Reference proteome</keyword>
<keyword evidence="2" id="KW-1133">Transmembrane helix</keyword>
<proteinExistence type="predicted"/>
<feature type="transmembrane region" description="Helical" evidence="2">
    <location>
        <begin position="178"/>
        <end position="198"/>
    </location>
</feature>
<dbReference type="Proteomes" id="UP001215151">
    <property type="component" value="Unassembled WGS sequence"/>
</dbReference>
<keyword evidence="2" id="KW-0472">Membrane</keyword>
<evidence type="ECO:0000256" key="1">
    <source>
        <dbReference type="SAM" id="MobiDB-lite"/>
    </source>
</evidence>
<feature type="transmembrane region" description="Helical" evidence="2">
    <location>
        <begin position="47"/>
        <end position="69"/>
    </location>
</feature>
<feature type="transmembrane region" description="Helical" evidence="2">
    <location>
        <begin position="125"/>
        <end position="146"/>
    </location>
</feature>
<evidence type="ECO:0000313" key="4">
    <source>
        <dbReference type="EMBL" id="KAJ8487788.1"/>
    </source>
</evidence>